<reference evidence="4" key="1">
    <citation type="submission" date="2019-11" db="EMBL/GenBank/DDBJ databases">
        <title>Genomic insights into an expanded diversity of filamentous marine cyanobacteria reveals the extraordinary biosynthetic potential of Moorea and Okeania.</title>
        <authorList>
            <person name="Ferreira Leao T."/>
            <person name="Wang M."/>
            <person name="Moss N."/>
            <person name="Da Silva R."/>
            <person name="Sanders J."/>
            <person name="Nurk S."/>
            <person name="Gurevich A."/>
            <person name="Humphrey G."/>
            <person name="Reher R."/>
            <person name="Zhu Q."/>
            <person name="Belda-Ferre P."/>
            <person name="Glukhov E."/>
            <person name="Rex R."/>
            <person name="Dorrestein P.C."/>
            <person name="Knight R."/>
            <person name="Pevzner P."/>
            <person name="Gerwick W.H."/>
            <person name="Gerwick L."/>
        </authorList>
    </citation>
    <scope>NUCLEOTIDE SEQUENCE</scope>
    <source>
        <strain evidence="4">SIO1C4</strain>
    </source>
</reference>
<accession>A0A6B3NT74</accession>
<dbReference type="InterPro" id="IPR036736">
    <property type="entry name" value="ACP-like_sf"/>
</dbReference>
<keyword evidence="1" id="KW-0596">Phosphopantetheine</keyword>
<dbReference type="AlphaFoldDB" id="A0A6B3NT74"/>
<sequence length="101" mass="10900">MSPLTMDPNLGNSLTAEAIQDWLVANIAEQLGVTTDEIDLQAHLDSLGLDSAQGMIIASKGENFLGFTISPLLLLHYPTIETLSERLAEEIAGSESEFLEI</sequence>
<evidence type="ECO:0000256" key="2">
    <source>
        <dbReference type="ARBA" id="ARBA00022553"/>
    </source>
</evidence>
<dbReference type="SUPFAM" id="SSF47336">
    <property type="entry name" value="ACP-like"/>
    <property type="match status" value="1"/>
</dbReference>
<dbReference type="Pfam" id="PF00550">
    <property type="entry name" value="PP-binding"/>
    <property type="match status" value="1"/>
</dbReference>
<evidence type="ECO:0000313" key="4">
    <source>
        <dbReference type="EMBL" id="NER32408.1"/>
    </source>
</evidence>
<evidence type="ECO:0000259" key="3">
    <source>
        <dbReference type="PROSITE" id="PS50075"/>
    </source>
</evidence>
<dbReference type="InterPro" id="IPR020806">
    <property type="entry name" value="PKS_PP-bd"/>
</dbReference>
<dbReference type="Gene3D" id="1.10.1200.10">
    <property type="entry name" value="ACP-like"/>
    <property type="match status" value="1"/>
</dbReference>
<gene>
    <name evidence="4" type="ORF">F6J89_33650</name>
</gene>
<name>A0A6B3NT74_9CYAN</name>
<organism evidence="4">
    <name type="scientific">Symploca sp. SIO1C4</name>
    <dbReference type="NCBI Taxonomy" id="2607765"/>
    <lineage>
        <taxon>Bacteria</taxon>
        <taxon>Bacillati</taxon>
        <taxon>Cyanobacteriota</taxon>
        <taxon>Cyanophyceae</taxon>
        <taxon>Coleofasciculales</taxon>
        <taxon>Coleofasciculaceae</taxon>
        <taxon>Symploca</taxon>
    </lineage>
</organism>
<comment type="caution">
    <text evidence="4">The sequence shown here is derived from an EMBL/GenBank/DDBJ whole genome shotgun (WGS) entry which is preliminary data.</text>
</comment>
<feature type="domain" description="Carrier" evidence="3">
    <location>
        <begin position="17"/>
        <end position="91"/>
    </location>
</feature>
<dbReference type="PROSITE" id="PS50075">
    <property type="entry name" value="CARRIER"/>
    <property type="match status" value="1"/>
</dbReference>
<dbReference type="GO" id="GO:0031177">
    <property type="term" value="F:phosphopantetheine binding"/>
    <property type="evidence" value="ECO:0007669"/>
    <property type="project" value="InterPro"/>
</dbReference>
<proteinExistence type="predicted"/>
<dbReference type="InterPro" id="IPR009081">
    <property type="entry name" value="PP-bd_ACP"/>
</dbReference>
<dbReference type="EMBL" id="JAAHFQ010001227">
    <property type="protein sequence ID" value="NER32408.1"/>
    <property type="molecule type" value="Genomic_DNA"/>
</dbReference>
<protein>
    <submittedName>
        <fullName evidence="4">Acyl carrier protein</fullName>
    </submittedName>
</protein>
<dbReference type="SMART" id="SM00823">
    <property type="entry name" value="PKS_PP"/>
    <property type="match status" value="1"/>
</dbReference>
<keyword evidence="2" id="KW-0597">Phosphoprotein</keyword>
<evidence type="ECO:0000256" key="1">
    <source>
        <dbReference type="ARBA" id="ARBA00022450"/>
    </source>
</evidence>